<feature type="compositionally biased region" description="Basic and acidic residues" evidence="8">
    <location>
        <begin position="43"/>
        <end position="52"/>
    </location>
</feature>
<dbReference type="GeneID" id="106807890"/>
<dbReference type="PROSITE" id="PS00028">
    <property type="entry name" value="ZINC_FINGER_C2H2_1"/>
    <property type="match status" value="2"/>
</dbReference>
<accession>A0ABM1E109</accession>
<dbReference type="InterPro" id="IPR036236">
    <property type="entry name" value="Znf_C2H2_sf"/>
</dbReference>
<dbReference type="InterPro" id="IPR050453">
    <property type="entry name" value="LIM_Homeobox_TF"/>
</dbReference>
<evidence type="ECO:0000256" key="5">
    <source>
        <dbReference type="PROSITE-ProRule" id="PRU00042"/>
    </source>
</evidence>
<evidence type="ECO:0000259" key="10">
    <source>
        <dbReference type="PROSITE" id="PS50157"/>
    </source>
</evidence>
<feature type="region of interest" description="Disordered" evidence="8">
    <location>
        <begin position="112"/>
        <end position="136"/>
    </location>
</feature>
<evidence type="ECO:0000256" key="4">
    <source>
        <dbReference type="ARBA" id="ARBA00023242"/>
    </source>
</evidence>
<keyword evidence="4 6" id="KW-0539">Nucleus</keyword>
<dbReference type="Gene3D" id="1.10.10.60">
    <property type="entry name" value="Homeodomain-like"/>
    <property type="match status" value="1"/>
</dbReference>
<feature type="domain" description="Homeobox" evidence="9">
    <location>
        <begin position="53"/>
        <end position="113"/>
    </location>
</feature>
<dbReference type="PANTHER" id="PTHR24208:SF127">
    <property type="entry name" value="LIM_HOMEOBOX PROTEIN AWH"/>
    <property type="match status" value="1"/>
</dbReference>
<evidence type="ECO:0000313" key="12">
    <source>
        <dbReference type="RefSeq" id="XP_014665880.1"/>
    </source>
</evidence>
<proteinExistence type="predicted"/>
<evidence type="ECO:0000256" key="6">
    <source>
        <dbReference type="PROSITE-ProRule" id="PRU00108"/>
    </source>
</evidence>
<dbReference type="InterPro" id="IPR001356">
    <property type="entry name" value="HD"/>
</dbReference>
<sequence>MAVKTVSGWLQTYQEDSEESQDKYGYSAPLAFSTFPPGGSTRSRRDRDDHSGGKPKRVRTSFTDEQTRVLQTHFSRNQNPIGDTLEKIALQIGHTRRVTQIWFQNARAKVKRERERAQGGGNGSSTPRKVSSHVHNRKVDPTAHLRYNGHSSPHEMSGRYEEMLELKPLRCHMCSEIFTNGSSFQQHMMLIHAQNQPPGHGADGRNFSDESGDVMSHSDESNHGETTNPHETPKPHVEDMAYRCDICFLIYNDWCSFEHHRQTHESDMAWGGFPPLGPAPPLGPSHSLVGGNPLGPSHYSEHLQDFTPLAPVRSLDDVQNELPQHGLQHEQYAAPHCESHGDKQRLSDHEPYNSTPTHAEIHHREPLHQNRNEFILLPCTDSLNHQAEPCYVPPPHDSNISNSSTIDFGGESPKSASDSATYEGNVKSPHAALHGSDIKPPFVNCDILPGNNSDNAVTTTMSKSANRGEDESYLNASMSVGEEKTEEEKVRATGACDTTATHEDANCTADANDFNRAVAGAHHHNRALQIC</sequence>
<evidence type="ECO:0000256" key="8">
    <source>
        <dbReference type="SAM" id="MobiDB-lite"/>
    </source>
</evidence>
<dbReference type="InterPro" id="IPR013087">
    <property type="entry name" value="Znf_C2H2_type"/>
</dbReference>
<dbReference type="InterPro" id="IPR009057">
    <property type="entry name" value="Homeodomain-like_sf"/>
</dbReference>
<dbReference type="SUPFAM" id="SSF57667">
    <property type="entry name" value="beta-beta-alpha zinc fingers"/>
    <property type="match status" value="1"/>
</dbReference>
<comment type="subcellular location">
    <subcellularLocation>
        <location evidence="1 6 7">Nucleus</location>
    </subcellularLocation>
</comment>
<evidence type="ECO:0000256" key="2">
    <source>
        <dbReference type="ARBA" id="ARBA00023125"/>
    </source>
</evidence>
<dbReference type="Proteomes" id="UP000695022">
    <property type="component" value="Unplaced"/>
</dbReference>
<dbReference type="SMART" id="SM00355">
    <property type="entry name" value="ZnF_C2H2"/>
    <property type="match status" value="2"/>
</dbReference>
<keyword evidence="5" id="KW-0863">Zinc-finger</keyword>
<dbReference type="PROSITE" id="PS50157">
    <property type="entry name" value="ZINC_FINGER_C2H2_2"/>
    <property type="match status" value="1"/>
</dbReference>
<evidence type="ECO:0000256" key="3">
    <source>
        <dbReference type="ARBA" id="ARBA00023155"/>
    </source>
</evidence>
<feature type="region of interest" description="Disordered" evidence="8">
    <location>
        <begin position="281"/>
        <end position="302"/>
    </location>
</feature>
<keyword evidence="5" id="KW-0862">Zinc</keyword>
<feature type="domain" description="C2H2-type" evidence="10">
    <location>
        <begin position="169"/>
        <end position="197"/>
    </location>
</feature>
<evidence type="ECO:0000256" key="1">
    <source>
        <dbReference type="ARBA" id="ARBA00004123"/>
    </source>
</evidence>
<feature type="compositionally biased region" description="Basic and acidic residues" evidence="8">
    <location>
        <begin position="337"/>
        <end position="351"/>
    </location>
</feature>
<keyword evidence="2 6" id="KW-0238">DNA-binding</keyword>
<dbReference type="RefSeq" id="XP_014665880.1">
    <property type="nucleotide sequence ID" value="XM_014810394.1"/>
</dbReference>
<keyword evidence="5" id="KW-0479">Metal-binding</keyword>
<dbReference type="CDD" id="cd00086">
    <property type="entry name" value="homeodomain"/>
    <property type="match status" value="1"/>
</dbReference>
<feature type="region of interest" description="Disordered" evidence="8">
    <location>
        <begin position="18"/>
        <end position="64"/>
    </location>
</feature>
<evidence type="ECO:0000256" key="7">
    <source>
        <dbReference type="RuleBase" id="RU000682"/>
    </source>
</evidence>
<dbReference type="PANTHER" id="PTHR24208">
    <property type="entry name" value="LIM/HOMEOBOX PROTEIN LHX"/>
    <property type="match status" value="1"/>
</dbReference>
<dbReference type="PROSITE" id="PS50071">
    <property type="entry name" value="HOMEOBOX_2"/>
    <property type="match status" value="1"/>
</dbReference>
<feature type="region of interest" description="Disordered" evidence="8">
    <location>
        <begin position="462"/>
        <end position="487"/>
    </location>
</feature>
<dbReference type="SUPFAM" id="SSF46689">
    <property type="entry name" value="Homeodomain-like"/>
    <property type="match status" value="1"/>
</dbReference>
<evidence type="ECO:0000313" key="11">
    <source>
        <dbReference type="Proteomes" id="UP000695022"/>
    </source>
</evidence>
<dbReference type="SMART" id="SM00389">
    <property type="entry name" value="HOX"/>
    <property type="match status" value="1"/>
</dbReference>
<feature type="DNA-binding region" description="Homeobox" evidence="6">
    <location>
        <begin position="55"/>
        <end position="114"/>
    </location>
</feature>
<organism evidence="11 12">
    <name type="scientific">Priapulus caudatus</name>
    <name type="common">Priapulid worm</name>
    <dbReference type="NCBI Taxonomy" id="37621"/>
    <lineage>
        <taxon>Eukaryota</taxon>
        <taxon>Metazoa</taxon>
        <taxon>Ecdysozoa</taxon>
        <taxon>Scalidophora</taxon>
        <taxon>Priapulida</taxon>
        <taxon>Priapulimorpha</taxon>
        <taxon>Priapulimorphida</taxon>
        <taxon>Priapulidae</taxon>
        <taxon>Priapulus</taxon>
    </lineage>
</organism>
<reference evidence="12" key="1">
    <citation type="submission" date="2025-08" db="UniProtKB">
        <authorList>
            <consortium name="RefSeq"/>
        </authorList>
    </citation>
    <scope>IDENTIFICATION</scope>
</reference>
<gene>
    <name evidence="12" type="primary">LOC106807890</name>
</gene>
<name>A0ABM1E109_PRICU</name>
<feature type="region of interest" description="Disordered" evidence="8">
    <location>
        <begin position="388"/>
        <end position="435"/>
    </location>
</feature>
<keyword evidence="11" id="KW-1185">Reference proteome</keyword>
<protein>
    <submittedName>
        <fullName evidence="12">Uncharacterized protein LOC106807890</fullName>
    </submittedName>
</protein>
<evidence type="ECO:0000259" key="9">
    <source>
        <dbReference type="PROSITE" id="PS50071"/>
    </source>
</evidence>
<feature type="region of interest" description="Disordered" evidence="8">
    <location>
        <begin position="337"/>
        <end position="358"/>
    </location>
</feature>
<keyword evidence="3 6" id="KW-0371">Homeobox</keyword>
<dbReference type="Pfam" id="PF00046">
    <property type="entry name" value="Homeodomain"/>
    <property type="match status" value="1"/>
</dbReference>
<feature type="region of interest" description="Disordered" evidence="8">
    <location>
        <begin position="195"/>
        <end position="235"/>
    </location>
</feature>